<name>A0A7T8GPY4_CALRO</name>
<gene>
    <name evidence="1" type="ORF">FKW44_023733</name>
</gene>
<proteinExistence type="predicted"/>
<dbReference type="Proteomes" id="UP000595437">
    <property type="component" value="Chromosome 18"/>
</dbReference>
<organism evidence="1 2">
    <name type="scientific">Caligus rogercresseyi</name>
    <name type="common">Sea louse</name>
    <dbReference type="NCBI Taxonomy" id="217165"/>
    <lineage>
        <taxon>Eukaryota</taxon>
        <taxon>Metazoa</taxon>
        <taxon>Ecdysozoa</taxon>
        <taxon>Arthropoda</taxon>
        <taxon>Crustacea</taxon>
        <taxon>Multicrustacea</taxon>
        <taxon>Hexanauplia</taxon>
        <taxon>Copepoda</taxon>
        <taxon>Siphonostomatoida</taxon>
        <taxon>Caligidae</taxon>
        <taxon>Caligus</taxon>
    </lineage>
</organism>
<evidence type="ECO:0000313" key="1">
    <source>
        <dbReference type="EMBL" id="QQP35492.1"/>
    </source>
</evidence>
<sequence>MMLGFMGSDEATYGHNRYIWSQDGAPAHTSKAIQKYLKNKLGSTGFQSKEMWPPSSPNLNPLDFSIWQHIENKACGVYHSNISDLKATVNDVWAAMDETTSGSPALTSEKRLNLYIDAEGFIFEK</sequence>
<dbReference type="AlphaFoldDB" id="A0A7T8GPY4"/>
<dbReference type="OrthoDB" id="7590965at2759"/>
<dbReference type="Gene3D" id="3.30.420.10">
    <property type="entry name" value="Ribonuclease H-like superfamily/Ribonuclease H"/>
    <property type="match status" value="1"/>
</dbReference>
<dbReference type="EMBL" id="CP045907">
    <property type="protein sequence ID" value="QQP35492.1"/>
    <property type="molecule type" value="Genomic_DNA"/>
</dbReference>
<accession>A0A7T8GPY4</accession>
<reference evidence="2" key="1">
    <citation type="submission" date="2021-01" db="EMBL/GenBank/DDBJ databases">
        <title>Caligus Genome Assembly.</title>
        <authorList>
            <person name="Gallardo-Escarate C."/>
        </authorList>
    </citation>
    <scope>NUCLEOTIDE SEQUENCE [LARGE SCALE GENOMIC DNA]</scope>
</reference>
<protein>
    <submittedName>
        <fullName evidence="1">Transposable element</fullName>
    </submittedName>
</protein>
<evidence type="ECO:0000313" key="2">
    <source>
        <dbReference type="Proteomes" id="UP000595437"/>
    </source>
</evidence>
<keyword evidence="2" id="KW-1185">Reference proteome</keyword>
<dbReference type="InterPro" id="IPR036397">
    <property type="entry name" value="RNaseH_sf"/>
</dbReference>
<dbReference type="GO" id="GO:0003676">
    <property type="term" value="F:nucleic acid binding"/>
    <property type="evidence" value="ECO:0007669"/>
    <property type="project" value="InterPro"/>
</dbReference>